<comment type="caution">
    <text evidence="2">The sequence shown here is derived from an EMBL/GenBank/DDBJ whole genome shotgun (WGS) entry which is preliminary data.</text>
</comment>
<evidence type="ECO:0000313" key="3">
    <source>
        <dbReference type="Proteomes" id="UP000034182"/>
    </source>
</evidence>
<feature type="transmembrane region" description="Helical" evidence="1">
    <location>
        <begin position="234"/>
        <end position="256"/>
    </location>
</feature>
<keyword evidence="1" id="KW-0472">Membrane</keyword>
<feature type="transmembrane region" description="Helical" evidence="1">
    <location>
        <begin position="276"/>
        <end position="309"/>
    </location>
</feature>
<dbReference type="Gene3D" id="1.20.58.340">
    <property type="entry name" value="Magnesium transport protein CorA, transmembrane region"/>
    <property type="match status" value="1"/>
</dbReference>
<dbReference type="EMBL" id="LAQI01000057">
    <property type="protein sequence ID" value="KKY24596.1"/>
    <property type="molecule type" value="Genomic_DNA"/>
</dbReference>
<organism evidence="2 3">
    <name type="scientific">Diplodia seriata</name>
    <dbReference type="NCBI Taxonomy" id="420778"/>
    <lineage>
        <taxon>Eukaryota</taxon>
        <taxon>Fungi</taxon>
        <taxon>Dikarya</taxon>
        <taxon>Ascomycota</taxon>
        <taxon>Pezizomycotina</taxon>
        <taxon>Dothideomycetes</taxon>
        <taxon>Dothideomycetes incertae sedis</taxon>
        <taxon>Botryosphaeriales</taxon>
        <taxon>Botryosphaeriaceae</taxon>
        <taxon>Diplodia</taxon>
    </lineage>
</organism>
<keyword evidence="1" id="KW-0812">Transmembrane</keyword>
<dbReference type="AlphaFoldDB" id="A0A0G2ER20"/>
<reference evidence="2 3" key="2">
    <citation type="submission" date="2015-05" db="EMBL/GenBank/DDBJ databases">
        <title>Distinctive expansion of gene families associated with plant cell wall degradation and secondary metabolism in the genomes of grapevine trunk pathogens.</title>
        <authorList>
            <person name="Lawrence D.P."/>
            <person name="Travadon R."/>
            <person name="Rolshausen P.E."/>
            <person name="Baumgartner K."/>
        </authorList>
    </citation>
    <scope>NUCLEOTIDE SEQUENCE [LARGE SCALE GENOMIC DNA]</scope>
    <source>
        <strain evidence="2">DS831</strain>
    </source>
</reference>
<name>A0A0G2ER20_9PEZI</name>
<proteinExistence type="predicted"/>
<dbReference type="Pfam" id="PF01544">
    <property type="entry name" value="CorA"/>
    <property type="match status" value="1"/>
</dbReference>
<sequence>MVIPTFDHLDEPKLMTCTATWVRLGAKGISVERDSHGNPISINTPVVSNKETRDRAWFNFAFVLLEETSGNDKQATLLCFDAPPQLHKAFNDLNVSDEQLNDAYFVFGIILKVIWKVMDDEAWTLSDVFRNIEKVAQSTNFSELHNISKHQIYMSEAFEAAHIVANDVVQAYRSRFHASLPQEAQVTEQKLLHSARMFKATHLRLTSLEKRISNITSLAFNIVTQEDSRSMHTIALITLVFLPSTLIATVFSSSFFDFSMADDDKTTGVHLSSLFWIFWVISIPVTLVVVSLWCGGILSAALIIFAGFASVQAWNIVKFVLHQALSSHKPQDGYRHNIRTVLRNSNSHTQALWLFLRLAFGWRKKLGLSSTLLRGSIVTTLSLLFVVASAVIRLYISLIWTANGDQVLIKSTSCGLVSIAPEDVQSFGVYWTDRMESATTYVRQCYGDTNSTGSCGKLPASRLNWTTSDGACPFTDSDLCITNNSVPFVMDTGYINSNHDLGMNDAAEDAIDYRKIVTCSPMVSDYVDLVYRNETDENVLRYYYGDNTSLNSTSTYNYSGNYLRYVNGYTLNTLGYDPFSTSNVWLPNSTITTRRDAGASIFFLAANYMMYFDPVTDPWFRTYADDWSDTDLSDSSLSTVHLPYATVSVLGCLEQHQLCTTSTTNQRLCSPLTSSRGLAPAAIATLGLADGAARTATAARVMAAATAQQADFGFVPRWMPGDPLLASRTAIDSAQFAALPADQWRRELARWFAVGLAMVQEGVVENVEEADVQGFKATE</sequence>
<evidence type="ECO:0000313" key="2">
    <source>
        <dbReference type="EMBL" id="KKY24596.1"/>
    </source>
</evidence>
<gene>
    <name evidence="2" type="ORF">UCDDS831_g02390</name>
</gene>
<dbReference type="InterPro" id="IPR002523">
    <property type="entry name" value="MgTranspt_CorA/ZnTranspt_ZntB"/>
</dbReference>
<feature type="transmembrane region" description="Helical" evidence="1">
    <location>
        <begin position="372"/>
        <end position="396"/>
    </location>
</feature>
<dbReference type="GO" id="GO:0016020">
    <property type="term" value="C:membrane"/>
    <property type="evidence" value="ECO:0007669"/>
    <property type="project" value="InterPro"/>
</dbReference>
<keyword evidence="1" id="KW-1133">Transmembrane helix</keyword>
<reference evidence="2 3" key="1">
    <citation type="submission" date="2015-03" db="EMBL/GenBank/DDBJ databases">
        <authorList>
            <person name="Morales-Cruz A."/>
            <person name="Amrine K.C."/>
            <person name="Cantu D."/>
        </authorList>
    </citation>
    <scope>NUCLEOTIDE SEQUENCE [LARGE SCALE GENOMIC DNA]</scope>
    <source>
        <strain evidence="2">DS831</strain>
    </source>
</reference>
<dbReference type="Proteomes" id="UP000034182">
    <property type="component" value="Unassembled WGS sequence"/>
</dbReference>
<evidence type="ECO:0000256" key="1">
    <source>
        <dbReference type="SAM" id="Phobius"/>
    </source>
</evidence>
<dbReference type="GO" id="GO:0046873">
    <property type="term" value="F:metal ion transmembrane transporter activity"/>
    <property type="evidence" value="ECO:0007669"/>
    <property type="project" value="InterPro"/>
</dbReference>
<protein>
    <submittedName>
        <fullName evidence="2">Putative cytochrome p450</fullName>
    </submittedName>
</protein>
<accession>A0A0G2ER20</accession>